<dbReference type="Proteomes" id="UP001283361">
    <property type="component" value="Unassembled WGS sequence"/>
</dbReference>
<dbReference type="AlphaFoldDB" id="A0AAE1B7W2"/>
<accession>A0AAE1B7W2</accession>
<name>A0AAE1B7W2_9GAST</name>
<reference evidence="1" key="1">
    <citation type="journal article" date="2023" name="G3 (Bethesda)">
        <title>A reference genome for the long-term kleptoplast-retaining sea slug Elysia crispata morphotype clarki.</title>
        <authorList>
            <person name="Eastman K.E."/>
            <person name="Pendleton A.L."/>
            <person name="Shaikh M.A."/>
            <person name="Suttiyut T."/>
            <person name="Ogas R."/>
            <person name="Tomko P."/>
            <person name="Gavelis G."/>
            <person name="Widhalm J.R."/>
            <person name="Wisecaver J.H."/>
        </authorList>
    </citation>
    <scope>NUCLEOTIDE SEQUENCE</scope>
    <source>
        <strain evidence="1">ECLA1</strain>
    </source>
</reference>
<proteinExistence type="predicted"/>
<gene>
    <name evidence="1" type="ORF">RRG08_013397</name>
</gene>
<comment type="caution">
    <text evidence="1">The sequence shown here is derived from an EMBL/GenBank/DDBJ whole genome shotgun (WGS) entry which is preliminary data.</text>
</comment>
<evidence type="ECO:0000313" key="1">
    <source>
        <dbReference type="EMBL" id="KAK3800556.1"/>
    </source>
</evidence>
<keyword evidence="2" id="KW-1185">Reference proteome</keyword>
<evidence type="ECO:0000313" key="2">
    <source>
        <dbReference type="Proteomes" id="UP001283361"/>
    </source>
</evidence>
<sequence>MRRAGNVSSLITRVSWSDQEFKAPTPPPHPYKDARAISFLPFRKVDHFEIEFLSGPMAHMRSREKWSRKNLDG</sequence>
<protein>
    <submittedName>
        <fullName evidence="1">Uncharacterized protein</fullName>
    </submittedName>
</protein>
<dbReference type="EMBL" id="JAWDGP010000445">
    <property type="protein sequence ID" value="KAK3800556.1"/>
    <property type="molecule type" value="Genomic_DNA"/>
</dbReference>
<organism evidence="1 2">
    <name type="scientific">Elysia crispata</name>
    <name type="common">lettuce slug</name>
    <dbReference type="NCBI Taxonomy" id="231223"/>
    <lineage>
        <taxon>Eukaryota</taxon>
        <taxon>Metazoa</taxon>
        <taxon>Spiralia</taxon>
        <taxon>Lophotrochozoa</taxon>
        <taxon>Mollusca</taxon>
        <taxon>Gastropoda</taxon>
        <taxon>Heterobranchia</taxon>
        <taxon>Euthyneura</taxon>
        <taxon>Panpulmonata</taxon>
        <taxon>Sacoglossa</taxon>
        <taxon>Placobranchoidea</taxon>
        <taxon>Plakobranchidae</taxon>
        <taxon>Elysia</taxon>
    </lineage>
</organism>